<evidence type="ECO:0000313" key="3">
    <source>
        <dbReference type="WBParaSite" id="Gr19_v10_g3687.t1"/>
    </source>
</evidence>
<proteinExistence type="predicted"/>
<dbReference type="Proteomes" id="UP000887572">
    <property type="component" value="Unplaced"/>
</dbReference>
<dbReference type="AlphaFoldDB" id="A0A914HQD9"/>
<name>A0A914HQD9_GLORO</name>
<accession>A0A914HQD9</accession>
<reference evidence="3" key="1">
    <citation type="submission" date="2022-11" db="UniProtKB">
        <authorList>
            <consortium name="WormBaseParasite"/>
        </authorList>
    </citation>
    <scope>IDENTIFICATION</scope>
</reference>
<keyword evidence="1" id="KW-0732">Signal</keyword>
<evidence type="ECO:0000313" key="2">
    <source>
        <dbReference type="Proteomes" id="UP000887572"/>
    </source>
</evidence>
<sequence length="75" mass="8277">MDTGTVVLSSWLLLWASSTFRQQLSKDSLIIRIRNIRVGAMEEPQNNDHRAIGGAVGHQLHNRIGSSVQQLPAIS</sequence>
<feature type="chain" id="PRO_5037804375" evidence="1">
    <location>
        <begin position="22"/>
        <end position="75"/>
    </location>
</feature>
<protein>
    <submittedName>
        <fullName evidence="3">Secreted protein</fullName>
    </submittedName>
</protein>
<keyword evidence="2" id="KW-1185">Reference proteome</keyword>
<dbReference type="WBParaSite" id="Gr19_v10_g3687.t1">
    <property type="protein sequence ID" value="Gr19_v10_g3687.t1"/>
    <property type="gene ID" value="Gr19_v10_g3687"/>
</dbReference>
<feature type="signal peptide" evidence="1">
    <location>
        <begin position="1"/>
        <end position="21"/>
    </location>
</feature>
<evidence type="ECO:0000256" key="1">
    <source>
        <dbReference type="SAM" id="SignalP"/>
    </source>
</evidence>
<organism evidence="2 3">
    <name type="scientific">Globodera rostochiensis</name>
    <name type="common">Golden nematode worm</name>
    <name type="synonym">Heterodera rostochiensis</name>
    <dbReference type="NCBI Taxonomy" id="31243"/>
    <lineage>
        <taxon>Eukaryota</taxon>
        <taxon>Metazoa</taxon>
        <taxon>Ecdysozoa</taxon>
        <taxon>Nematoda</taxon>
        <taxon>Chromadorea</taxon>
        <taxon>Rhabditida</taxon>
        <taxon>Tylenchina</taxon>
        <taxon>Tylenchomorpha</taxon>
        <taxon>Tylenchoidea</taxon>
        <taxon>Heteroderidae</taxon>
        <taxon>Heteroderinae</taxon>
        <taxon>Globodera</taxon>
    </lineage>
</organism>